<dbReference type="NCBIfam" id="NF047641">
    <property type="entry name" value="FFLEE_fam"/>
    <property type="match status" value="1"/>
</dbReference>
<keyword evidence="3" id="KW-1185">Reference proteome</keyword>
<dbReference type="InterPro" id="IPR058511">
    <property type="entry name" value="DUF8198"/>
</dbReference>
<dbReference type="Pfam" id="PF26621">
    <property type="entry name" value="DUF8198"/>
    <property type="match status" value="1"/>
</dbReference>
<comment type="caution">
    <text evidence="2">The sequence shown here is derived from an EMBL/GenBank/DDBJ whole genome shotgun (WGS) entry which is preliminary data.</text>
</comment>
<proteinExistence type="predicted"/>
<dbReference type="RefSeq" id="WP_173120740.1">
    <property type="nucleotide sequence ID" value="NZ_JABRWJ010000001.1"/>
</dbReference>
<dbReference type="EMBL" id="JABRWJ010000001">
    <property type="protein sequence ID" value="NRF66112.1"/>
    <property type="molecule type" value="Genomic_DNA"/>
</dbReference>
<name>A0ABX2EBG4_9BURK</name>
<dbReference type="Proteomes" id="UP000737171">
    <property type="component" value="Unassembled WGS sequence"/>
</dbReference>
<feature type="domain" description="DUF8198" evidence="1">
    <location>
        <begin position="21"/>
        <end position="223"/>
    </location>
</feature>
<evidence type="ECO:0000313" key="2">
    <source>
        <dbReference type="EMBL" id="NRF66112.1"/>
    </source>
</evidence>
<protein>
    <recommendedName>
        <fullName evidence="1">DUF8198 domain-containing protein</fullName>
    </recommendedName>
</protein>
<accession>A0ABX2EBG4</accession>
<dbReference type="InterPro" id="IPR058063">
    <property type="entry name" value="FFLEE_fam"/>
</dbReference>
<gene>
    <name evidence="2" type="ORF">HLB44_03825</name>
</gene>
<evidence type="ECO:0000313" key="3">
    <source>
        <dbReference type="Proteomes" id="UP000737171"/>
    </source>
</evidence>
<sequence length="248" mass="27510">MSPAGQQILDHLARVERLRLARADDPAQTERVQAVKAYQARRFERGYADLLADARYCRAARFFLDELYGPQEFAARDAQFARIVPALVRMFPDEIVRTVAALARLHALSEDLDDTMARQLDAPAIDAAVYRALWQRTGRAQDRQAQIDLTIQIGEALDHYTRSHFLRGALRMMRQPARAAGLGELQRFLEVGFETFGSMKGAQTFLGTVRQREEALANALFDGGAITSATTSSGTAPMDPFAALGQLP</sequence>
<organism evidence="2 3">
    <name type="scientific">Pseudaquabacterium terrae</name>
    <dbReference type="NCBI Taxonomy" id="2732868"/>
    <lineage>
        <taxon>Bacteria</taxon>
        <taxon>Pseudomonadati</taxon>
        <taxon>Pseudomonadota</taxon>
        <taxon>Betaproteobacteria</taxon>
        <taxon>Burkholderiales</taxon>
        <taxon>Sphaerotilaceae</taxon>
        <taxon>Pseudaquabacterium</taxon>
    </lineage>
</organism>
<evidence type="ECO:0000259" key="1">
    <source>
        <dbReference type="Pfam" id="PF26621"/>
    </source>
</evidence>
<reference evidence="2 3" key="1">
    <citation type="submission" date="2020-05" db="EMBL/GenBank/DDBJ databases">
        <title>Aquincola sp. isolate from soil.</title>
        <authorList>
            <person name="Han J."/>
            <person name="Kim D.-U."/>
        </authorList>
    </citation>
    <scope>NUCLEOTIDE SEQUENCE [LARGE SCALE GENOMIC DNA]</scope>
    <source>
        <strain evidence="2 3">S2</strain>
    </source>
</reference>